<reference evidence="1 2" key="1">
    <citation type="submission" date="2013-11" db="EMBL/GenBank/DDBJ databases">
        <title>The Genome Sequence of Phytophthora parasitica CJ01A1.</title>
        <authorList>
            <consortium name="The Broad Institute Genomics Platform"/>
            <person name="Russ C."/>
            <person name="Tyler B."/>
            <person name="Panabieres F."/>
            <person name="Shan W."/>
            <person name="Tripathy S."/>
            <person name="Grunwald N."/>
            <person name="Machado M."/>
            <person name="Johnson C.S."/>
            <person name="Walker B."/>
            <person name="Young S.K."/>
            <person name="Zeng Q."/>
            <person name="Gargeya S."/>
            <person name="Fitzgerald M."/>
            <person name="Haas B."/>
            <person name="Abouelleil A."/>
            <person name="Allen A.W."/>
            <person name="Alvarado L."/>
            <person name="Arachchi H.M."/>
            <person name="Berlin A.M."/>
            <person name="Chapman S.B."/>
            <person name="Gainer-Dewar J."/>
            <person name="Goldberg J."/>
            <person name="Griggs A."/>
            <person name="Gujja S."/>
            <person name="Hansen M."/>
            <person name="Howarth C."/>
            <person name="Imamovic A."/>
            <person name="Ireland A."/>
            <person name="Larimer J."/>
            <person name="McCowan C."/>
            <person name="Murphy C."/>
            <person name="Pearson M."/>
            <person name="Poon T.W."/>
            <person name="Priest M."/>
            <person name="Roberts A."/>
            <person name="Saif S."/>
            <person name="Shea T."/>
            <person name="Sisk P."/>
            <person name="Sykes S."/>
            <person name="Wortman J."/>
            <person name="Nusbaum C."/>
            <person name="Birren B."/>
        </authorList>
    </citation>
    <scope>NUCLEOTIDE SEQUENCE [LARGE SCALE GENOMIC DNA]</scope>
    <source>
        <strain evidence="1 2">CJ01A1</strain>
    </source>
</reference>
<dbReference type="EMBL" id="ANIX01000658">
    <property type="protein sequence ID" value="ETP23976.1"/>
    <property type="molecule type" value="Genomic_DNA"/>
</dbReference>
<dbReference type="InterPro" id="IPR052055">
    <property type="entry name" value="Hepadnavirus_pol/RT"/>
</dbReference>
<evidence type="ECO:0000313" key="1">
    <source>
        <dbReference type="EMBL" id="ETP23976.1"/>
    </source>
</evidence>
<dbReference type="PANTHER" id="PTHR33050">
    <property type="entry name" value="REVERSE TRANSCRIPTASE DOMAIN-CONTAINING PROTEIN"/>
    <property type="match status" value="1"/>
</dbReference>
<gene>
    <name evidence="1" type="ORF">F441_02970</name>
</gene>
<evidence type="ECO:0000313" key="2">
    <source>
        <dbReference type="Proteomes" id="UP000018958"/>
    </source>
</evidence>
<comment type="caution">
    <text evidence="1">The sequence shown here is derived from an EMBL/GenBank/DDBJ whole genome shotgun (WGS) entry which is preliminary data.</text>
</comment>
<organism evidence="1 2">
    <name type="scientific">Phytophthora nicotianae CJ01A1</name>
    <dbReference type="NCBI Taxonomy" id="1317063"/>
    <lineage>
        <taxon>Eukaryota</taxon>
        <taxon>Sar</taxon>
        <taxon>Stramenopiles</taxon>
        <taxon>Oomycota</taxon>
        <taxon>Peronosporomycetes</taxon>
        <taxon>Peronosporales</taxon>
        <taxon>Peronosporaceae</taxon>
        <taxon>Phytophthora</taxon>
    </lineage>
</organism>
<proteinExistence type="predicted"/>
<protein>
    <submittedName>
        <fullName evidence="1">Uncharacterized protein</fullName>
    </submittedName>
</protein>
<dbReference type="AlphaFoldDB" id="W2XMS0"/>
<accession>W2XMS0</accession>
<dbReference type="PANTHER" id="PTHR33050:SF7">
    <property type="entry name" value="RIBONUCLEASE H"/>
    <property type="match status" value="1"/>
</dbReference>
<sequence>MATVLGPSSINELKFTPWATVNKALGLMWNTDYGCVSIPSKNIQKATNRVTRLLSSSTTMKTSILKVLGSLRHVASCSWPARAFFQQLQASANTLPRFGQRRLPTAARDDLRWFRAVLHHPERFNSIPVALFADSSDPVVHVFMGKR</sequence>
<name>W2XMS0_PHYNI</name>
<dbReference type="Proteomes" id="UP000018958">
    <property type="component" value="Unassembled WGS sequence"/>
</dbReference>